<proteinExistence type="predicted"/>
<keyword evidence="2" id="KW-1185">Reference proteome</keyword>
<dbReference type="Proteomes" id="UP001219568">
    <property type="component" value="Unassembled WGS sequence"/>
</dbReference>
<evidence type="ECO:0000313" key="1">
    <source>
        <dbReference type="EMBL" id="KAJ6038166.1"/>
    </source>
</evidence>
<accession>A0AAD6IAL5</accession>
<name>A0AAD6IAL5_PENCN</name>
<sequence length="153" mass="17892">MTLLSTGSYSTDWAGNVIRREEGIAAYEELQKKTKRRRSARCWKNVDWWRGRAETTDVLRIWLILGEMETLFKISRYALETVKRLWSWNDYYDQCGLKQLMGRTVDFYVAMNVLYARQNGAQRPEKELGKYRTGWLFGEPSGPLSTAELPPAK</sequence>
<protein>
    <submittedName>
        <fullName evidence="1">Uncharacterized protein</fullName>
    </submittedName>
</protein>
<evidence type="ECO:0000313" key="2">
    <source>
        <dbReference type="Proteomes" id="UP001219568"/>
    </source>
</evidence>
<dbReference type="AlphaFoldDB" id="A0AAD6IAL5"/>
<comment type="caution">
    <text evidence="1">The sequence shown here is derived from an EMBL/GenBank/DDBJ whole genome shotgun (WGS) entry which is preliminary data.</text>
</comment>
<reference evidence="1" key="1">
    <citation type="journal article" date="2023" name="IMA Fungus">
        <title>Comparative genomic study of the Penicillium genus elucidates a diverse pangenome and 15 lateral gene transfer events.</title>
        <authorList>
            <person name="Petersen C."/>
            <person name="Sorensen T."/>
            <person name="Nielsen M.R."/>
            <person name="Sondergaard T.E."/>
            <person name="Sorensen J.L."/>
            <person name="Fitzpatrick D.A."/>
            <person name="Frisvad J.C."/>
            <person name="Nielsen K.L."/>
        </authorList>
    </citation>
    <scope>NUCLEOTIDE SEQUENCE</scope>
    <source>
        <strain evidence="1">IBT 15450</strain>
    </source>
</reference>
<dbReference type="EMBL" id="JAQJZL010000009">
    <property type="protein sequence ID" value="KAJ6038166.1"/>
    <property type="molecule type" value="Genomic_DNA"/>
</dbReference>
<organism evidence="1 2">
    <name type="scientific">Penicillium canescens</name>
    <dbReference type="NCBI Taxonomy" id="5083"/>
    <lineage>
        <taxon>Eukaryota</taxon>
        <taxon>Fungi</taxon>
        <taxon>Dikarya</taxon>
        <taxon>Ascomycota</taxon>
        <taxon>Pezizomycotina</taxon>
        <taxon>Eurotiomycetes</taxon>
        <taxon>Eurotiomycetidae</taxon>
        <taxon>Eurotiales</taxon>
        <taxon>Aspergillaceae</taxon>
        <taxon>Penicillium</taxon>
    </lineage>
</organism>
<reference evidence="1" key="2">
    <citation type="submission" date="2023-01" db="EMBL/GenBank/DDBJ databases">
        <authorList>
            <person name="Petersen C."/>
        </authorList>
    </citation>
    <scope>NUCLEOTIDE SEQUENCE</scope>
    <source>
        <strain evidence="1">IBT 15450</strain>
    </source>
</reference>
<gene>
    <name evidence="1" type="ORF">N7460_007937</name>
</gene>